<protein>
    <submittedName>
        <fullName evidence="1">Uncharacterized protein</fullName>
    </submittedName>
</protein>
<dbReference type="Proteomes" id="UP000030697">
    <property type="component" value="Unassembled WGS sequence"/>
</dbReference>
<proteinExistence type="predicted"/>
<name>W7JSM5_PLAFA</name>
<evidence type="ECO:0000313" key="1">
    <source>
        <dbReference type="EMBL" id="EWC77919.1"/>
    </source>
</evidence>
<reference evidence="1 2" key="1">
    <citation type="submission" date="2013-02" db="EMBL/GenBank/DDBJ databases">
        <title>The Genome Sequence of Plasmodium falciparum UGT5.1.</title>
        <authorList>
            <consortium name="The Broad Institute Genome Sequencing Platform"/>
            <consortium name="The Broad Institute Genome Sequencing Center for Infectious Disease"/>
            <person name="Neafsey D."/>
            <person name="Cheeseman I."/>
            <person name="Volkman S."/>
            <person name="Adams J."/>
            <person name="Walker B."/>
            <person name="Young S.K."/>
            <person name="Zeng Q."/>
            <person name="Gargeya S."/>
            <person name="Fitzgerald M."/>
            <person name="Haas B."/>
            <person name="Abouelleil A."/>
            <person name="Alvarado L."/>
            <person name="Arachchi H.M."/>
            <person name="Berlin A.M."/>
            <person name="Chapman S.B."/>
            <person name="Dewar J."/>
            <person name="Goldberg J."/>
            <person name="Griggs A."/>
            <person name="Gujja S."/>
            <person name="Hansen M."/>
            <person name="Howarth C."/>
            <person name="Imamovic A."/>
            <person name="Larimer J."/>
            <person name="McCowan C."/>
            <person name="Murphy C."/>
            <person name="Neiman D."/>
            <person name="Pearson M."/>
            <person name="Priest M."/>
            <person name="Roberts A."/>
            <person name="Saif S."/>
            <person name="Shea T."/>
            <person name="Sisk P."/>
            <person name="Sykes S."/>
            <person name="Wortman J."/>
            <person name="Nusbaum C."/>
            <person name="Birren B."/>
        </authorList>
    </citation>
    <scope>NUCLEOTIDE SEQUENCE [LARGE SCALE GENOMIC DNA]</scope>
    <source>
        <strain evidence="1 2">UGT5.1</strain>
    </source>
</reference>
<dbReference type="EMBL" id="KE124467">
    <property type="protein sequence ID" value="EWC77919.1"/>
    <property type="molecule type" value="Genomic_DNA"/>
</dbReference>
<accession>W7JSM5</accession>
<sequence>MFNYFLRSIKNCKSKDDVTHLSRKFLKNINHFNTYEIALCINKFSKIEFEDPLFWKHFCLLITTRDENFVKKFLSTKRNDINNNKCHNKVYDTYDDYDKHNVMKVKNNLPNVDEHKRDEKNNNVSFKNVTCKKKDDIIEYNLFHEEKEEEKKKKKDKLLHLFNIEELCLILNSLSKVNIKNDDILKYASHKLINHINLNKYLINTIKALTSFLKKVNHISEQSISLILQACSKSSEKNKELLDILKVIIILKLKKEKKCSDIFLSSVIHSYASVNYKDKILFNILSNYICTNINYINVKALIIILNSYVNIEILNIKLFSISLNKLAKKDVLRNLSNQCTSNIITIFTKTYHYLDKIKINFIFNTIIQRIKQEYNEYNKCQVYVKENVSYNNKSVSITTTPLINKKNKIIINNNNNNNNYNYNNNNNYYYYNFPENIISHNHSTYLKYIPRNINSTSKKKHKYNKNETDERDRNEVVNQNKFFILNFLTKHITNILNNLSKLNMADTKLYEIFSSLILKKKKNDINKLDILNITSSYSRASYRNENIYDLIIEYSKQYIVQNDLKYVEFINLFTSISTFYILEKNEPSNIYKTKFEEIIKCMIQRLKGEDEKSINKNKRKDIDGKIYDKVNIKKDNVIRTHNLNETYKNILNTYEESPDKHMNNNIYEECVEKNIKDLHVNDYCYCYNYDNIRNKNILDNLNINHLAYILSTLCKLNIHDDYIYNKCVINIRKKIFKININLI</sequence>
<gene>
    <name evidence="1" type="ORF">C923_01414</name>
</gene>
<dbReference type="AlphaFoldDB" id="W7JSM5"/>
<dbReference type="OrthoDB" id="372093at2759"/>
<evidence type="ECO:0000313" key="2">
    <source>
        <dbReference type="Proteomes" id="UP000030697"/>
    </source>
</evidence>
<organism evidence="1 2">
    <name type="scientific">Plasmodium falciparum UGT5.1</name>
    <dbReference type="NCBI Taxonomy" id="1237627"/>
    <lineage>
        <taxon>Eukaryota</taxon>
        <taxon>Sar</taxon>
        <taxon>Alveolata</taxon>
        <taxon>Apicomplexa</taxon>
        <taxon>Aconoidasida</taxon>
        <taxon>Haemosporida</taxon>
        <taxon>Plasmodiidae</taxon>
        <taxon>Plasmodium</taxon>
        <taxon>Plasmodium (Laverania)</taxon>
    </lineage>
</organism>